<dbReference type="InterPro" id="IPR043502">
    <property type="entry name" value="DNA/RNA_pol_sf"/>
</dbReference>
<proteinExistence type="predicted"/>
<organism evidence="5">
    <name type="scientific">Hymenolepis diminuta</name>
    <name type="common">Rat tapeworm</name>
    <dbReference type="NCBI Taxonomy" id="6216"/>
    <lineage>
        <taxon>Eukaryota</taxon>
        <taxon>Metazoa</taxon>
        <taxon>Spiralia</taxon>
        <taxon>Lophotrochozoa</taxon>
        <taxon>Platyhelminthes</taxon>
        <taxon>Cestoda</taxon>
        <taxon>Eucestoda</taxon>
        <taxon>Cyclophyllidea</taxon>
        <taxon>Hymenolepididae</taxon>
        <taxon>Hymenolepis</taxon>
    </lineage>
</organism>
<dbReference type="PANTHER" id="PTHR37984:SF5">
    <property type="entry name" value="PROTEIN NYNRIN-LIKE"/>
    <property type="match status" value="1"/>
</dbReference>
<dbReference type="STRING" id="6216.A0A0R3SSI3"/>
<reference evidence="3 4" key="2">
    <citation type="submission" date="2018-11" db="EMBL/GenBank/DDBJ databases">
        <authorList>
            <consortium name="Pathogen Informatics"/>
        </authorList>
    </citation>
    <scope>NUCLEOTIDE SEQUENCE [LARGE SCALE GENOMIC DNA]</scope>
</reference>
<dbReference type="EMBL" id="UYSG01011051">
    <property type="protein sequence ID" value="VDL60572.1"/>
    <property type="molecule type" value="Genomic_DNA"/>
</dbReference>
<reference evidence="5" key="1">
    <citation type="submission" date="2017-02" db="UniProtKB">
        <authorList>
            <consortium name="WormBaseParasite"/>
        </authorList>
    </citation>
    <scope>IDENTIFICATION</scope>
</reference>
<name>A0A0R3SSI3_HYMDI</name>
<evidence type="ECO:0000313" key="3">
    <source>
        <dbReference type="EMBL" id="VDL60572.1"/>
    </source>
</evidence>
<evidence type="ECO:0000259" key="2">
    <source>
        <dbReference type="Pfam" id="PF17919"/>
    </source>
</evidence>
<dbReference type="GO" id="GO:0003824">
    <property type="term" value="F:catalytic activity"/>
    <property type="evidence" value="ECO:0007669"/>
    <property type="project" value="UniProtKB-KW"/>
</dbReference>
<evidence type="ECO:0000256" key="1">
    <source>
        <dbReference type="ARBA" id="ARBA00023268"/>
    </source>
</evidence>
<protein>
    <submittedName>
        <fullName evidence="5">RT_RNaseH_2 domain-containing protein</fullName>
    </submittedName>
</protein>
<feature type="domain" description="Reverse transcriptase/retrotransposon-derived protein RNase H-like" evidence="2">
    <location>
        <begin position="46"/>
        <end position="116"/>
    </location>
</feature>
<dbReference type="PANTHER" id="PTHR37984">
    <property type="entry name" value="PROTEIN CBG26694"/>
    <property type="match status" value="1"/>
</dbReference>
<dbReference type="InterPro" id="IPR043128">
    <property type="entry name" value="Rev_trsase/Diguanyl_cyclase"/>
</dbReference>
<dbReference type="InterPro" id="IPR041577">
    <property type="entry name" value="RT_RNaseH_2"/>
</dbReference>
<evidence type="ECO:0000313" key="5">
    <source>
        <dbReference type="WBParaSite" id="HDID_0000825601-mRNA-1"/>
    </source>
</evidence>
<dbReference type="Proteomes" id="UP000274504">
    <property type="component" value="Unassembled WGS sequence"/>
</dbReference>
<sequence length="120" mass="13653">MRQKKASGNYRNITGLINYYSTFLSTLHNIRAPLNELPKKDIKLNWNPKCEKGFRKPKDMPTSDKLLSDDKQIPLIIMAADASNYGVGAVISHVFPDGSEKEVAQTFSSSYYNREERQPD</sequence>
<dbReference type="Gene3D" id="3.30.70.270">
    <property type="match status" value="1"/>
</dbReference>
<dbReference type="InterPro" id="IPR050951">
    <property type="entry name" value="Retrovirus_Pol_polyprotein"/>
</dbReference>
<evidence type="ECO:0000313" key="4">
    <source>
        <dbReference type="Proteomes" id="UP000274504"/>
    </source>
</evidence>
<dbReference type="Pfam" id="PF17919">
    <property type="entry name" value="RT_RNaseH_2"/>
    <property type="match status" value="1"/>
</dbReference>
<dbReference type="SUPFAM" id="SSF56672">
    <property type="entry name" value="DNA/RNA polymerases"/>
    <property type="match status" value="1"/>
</dbReference>
<dbReference type="OrthoDB" id="5807442at2759"/>
<keyword evidence="1" id="KW-0511">Multifunctional enzyme</keyword>
<gene>
    <name evidence="3" type="ORF">HDID_LOCUS8254</name>
</gene>
<accession>A0A0R3SSI3</accession>
<dbReference type="WBParaSite" id="HDID_0000825601-mRNA-1">
    <property type="protein sequence ID" value="HDID_0000825601-mRNA-1"/>
    <property type="gene ID" value="HDID_0000825601"/>
</dbReference>
<dbReference type="AlphaFoldDB" id="A0A0R3SSI3"/>